<accession>S9PH24</accession>
<gene>
    <name evidence="1" type="ORF">D187_006028</name>
</gene>
<evidence type="ECO:0000313" key="1">
    <source>
        <dbReference type="EMBL" id="EPX63620.1"/>
    </source>
</evidence>
<proteinExistence type="predicted"/>
<reference evidence="1" key="1">
    <citation type="submission" date="2013-05" db="EMBL/GenBank/DDBJ databases">
        <title>Genome assembly of Cystobacter fuscus DSM 2262.</title>
        <authorList>
            <person name="Sharma G."/>
            <person name="Khatri I."/>
            <person name="Kaur C."/>
            <person name="Mayilraj S."/>
            <person name="Subramanian S."/>
        </authorList>
    </citation>
    <scope>NUCLEOTIDE SEQUENCE [LARGE SCALE GENOMIC DNA]</scope>
    <source>
        <strain evidence="1">DSM 2262</strain>
    </source>
</reference>
<comment type="caution">
    <text evidence="1">The sequence shown here is derived from an EMBL/GenBank/DDBJ whole genome shotgun (WGS) entry which is preliminary data.</text>
</comment>
<organism evidence="1 2">
    <name type="scientific">Cystobacter fuscus (strain ATCC 25194 / DSM 2262 / NBRC 100088 / M29)</name>
    <dbReference type="NCBI Taxonomy" id="1242864"/>
    <lineage>
        <taxon>Bacteria</taxon>
        <taxon>Pseudomonadati</taxon>
        <taxon>Myxococcota</taxon>
        <taxon>Myxococcia</taxon>
        <taxon>Myxococcales</taxon>
        <taxon>Cystobacterineae</taxon>
        <taxon>Archangiaceae</taxon>
        <taxon>Cystobacter</taxon>
    </lineage>
</organism>
<protein>
    <submittedName>
        <fullName evidence="1">Uncharacterized protein</fullName>
    </submittedName>
</protein>
<dbReference type="AlphaFoldDB" id="S9PH24"/>
<dbReference type="Proteomes" id="UP000011682">
    <property type="component" value="Unassembled WGS sequence"/>
</dbReference>
<sequence length="37" mass="4049">MHPALRHTSPGGKVHEDEVIGGHLDSINLNDLLFTVQ</sequence>
<name>S9PH24_CYSF2</name>
<keyword evidence="2" id="KW-1185">Reference proteome</keyword>
<dbReference type="EMBL" id="ANAH02000005">
    <property type="protein sequence ID" value="EPX63620.1"/>
    <property type="molecule type" value="Genomic_DNA"/>
</dbReference>
<evidence type="ECO:0000313" key="2">
    <source>
        <dbReference type="Proteomes" id="UP000011682"/>
    </source>
</evidence>